<gene>
    <name evidence="1" type="ORF">CALMAC_LOCUS12514</name>
</gene>
<keyword evidence="2" id="KW-1185">Reference proteome</keyword>
<reference evidence="1 2" key="1">
    <citation type="submission" date="2019-01" db="EMBL/GenBank/DDBJ databases">
        <authorList>
            <person name="Sayadi A."/>
        </authorList>
    </citation>
    <scope>NUCLEOTIDE SEQUENCE [LARGE SCALE GENOMIC DNA]</scope>
</reference>
<dbReference type="OrthoDB" id="957735at2759"/>
<dbReference type="EMBL" id="CAACVG010009176">
    <property type="protein sequence ID" value="VEN52337.1"/>
    <property type="molecule type" value="Genomic_DNA"/>
</dbReference>
<sequence length="58" mass="6743">TVSSHRTTSTSSCQYCQNHLLNRDSSLIELELKQIEDNYLNNIQQKVGIGQIYFQIRI</sequence>
<evidence type="ECO:0000313" key="1">
    <source>
        <dbReference type="EMBL" id="VEN52337.1"/>
    </source>
</evidence>
<accession>A0A653CYF7</accession>
<feature type="non-terminal residue" evidence="1">
    <location>
        <position position="1"/>
    </location>
</feature>
<organism evidence="1 2">
    <name type="scientific">Callosobruchus maculatus</name>
    <name type="common">Southern cowpea weevil</name>
    <name type="synonym">Pulse bruchid</name>
    <dbReference type="NCBI Taxonomy" id="64391"/>
    <lineage>
        <taxon>Eukaryota</taxon>
        <taxon>Metazoa</taxon>
        <taxon>Ecdysozoa</taxon>
        <taxon>Arthropoda</taxon>
        <taxon>Hexapoda</taxon>
        <taxon>Insecta</taxon>
        <taxon>Pterygota</taxon>
        <taxon>Neoptera</taxon>
        <taxon>Endopterygota</taxon>
        <taxon>Coleoptera</taxon>
        <taxon>Polyphaga</taxon>
        <taxon>Cucujiformia</taxon>
        <taxon>Chrysomeloidea</taxon>
        <taxon>Chrysomelidae</taxon>
        <taxon>Bruchinae</taxon>
        <taxon>Bruchini</taxon>
        <taxon>Callosobruchus</taxon>
    </lineage>
</organism>
<dbReference type="Proteomes" id="UP000410492">
    <property type="component" value="Unassembled WGS sequence"/>
</dbReference>
<protein>
    <submittedName>
        <fullName evidence="1">Uncharacterized protein</fullName>
    </submittedName>
</protein>
<name>A0A653CYF7_CALMS</name>
<dbReference type="AlphaFoldDB" id="A0A653CYF7"/>
<proteinExistence type="predicted"/>
<evidence type="ECO:0000313" key="2">
    <source>
        <dbReference type="Proteomes" id="UP000410492"/>
    </source>
</evidence>